<dbReference type="SMART" id="SM00235">
    <property type="entry name" value="ZnMc"/>
    <property type="match status" value="1"/>
</dbReference>
<dbReference type="CDD" id="cd04280">
    <property type="entry name" value="ZnMc_astacin_like"/>
    <property type="match status" value="1"/>
</dbReference>
<keyword evidence="1" id="KW-0479">Metal-binding</keyword>
<accession>A0AAV6PM63</accession>
<dbReference type="PANTHER" id="PTHR10127">
    <property type="entry name" value="DISCOIDIN, CUB, EGF, LAMININ , AND ZINC METALLOPROTEASE DOMAIN CONTAINING"/>
    <property type="match status" value="1"/>
</dbReference>
<evidence type="ECO:0000259" key="3">
    <source>
        <dbReference type="PROSITE" id="PS51864"/>
    </source>
</evidence>
<sequence length="346" mass="38935">MMREQSYSVMQSYSVVLHLLLTALLFVLNLKYVSSSPVREAKTALQEDWLITALKYMESNPETLQELMTKNYAMMEGDVMLSTDRNFVGNAWPTRKIPYVISPELASRTGEILSAMAMLSGDTCLSFHQQTKDQRPSDHLIFTPGKGCASYVGCIGGEQPILISPLCTVGNIAHEILHALGFHHEHTRMDREQYITILSQNIMTGKEINFHEKRGKTFGLPYDITSIMHYGRGFFSANGLPTIVSKEDVKEMGQRDNLTELDVQRVHHLYNCNSTEKETEEESNGAYLNSEEEEQDTNPMIESLKVFLSDQNRISANKTQGSHTPSSIAAPDSLQNLDMAKTETKQ</sequence>
<proteinExistence type="predicted"/>
<keyword evidence="1" id="KW-0482">Metalloprotease</keyword>
<feature type="region of interest" description="Disordered" evidence="2">
    <location>
        <begin position="275"/>
        <end position="298"/>
    </location>
</feature>
<dbReference type="PROSITE" id="PS51864">
    <property type="entry name" value="ASTACIN"/>
    <property type="match status" value="1"/>
</dbReference>
<dbReference type="EMBL" id="JAGKHQ010000199">
    <property type="protein sequence ID" value="KAG7471497.1"/>
    <property type="molecule type" value="Genomic_DNA"/>
</dbReference>
<keyword evidence="1" id="KW-0645">Protease</keyword>
<reference evidence="4 5" key="1">
    <citation type="journal article" date="2021" name="Sci. Rep.">
        <title>Chromosome anchoring in Senegalese sole (Solea senegalensis) reveals sex-associated markers and genome rearrangements in flatfish.</title>
        <authorList>
            <person name="Guerrero-Cozar I."/>
            <person name="Gomez-Garrido J."/>
            <person name="Berbel C."/>
            <person name="Martinez-Blanch J.F."/>
            <person name="Alioto T."/>
            <person name="Claros M.G."/>
            <person name="Gagnaire P.A."/>
            <person name="Manchado M."/>
        </authorList>
    </citation>
    <scope>NUCLEOTIDE SEQUENCE [LARGE SCALE GENOMIC DNA]</scope>
    <source>
        <strain evidence="4">Sse05_10M</strain>
    </source>
</reference>
<dbReference type="InterPro" id="IPR001506">
    <property type="entry name" value="Peptidase_M12A"/>
</dbReference>
<dbReference type="AlphaFoldDB" id="A0AAV6PM63"/>
<dbReference type="InterPro" id="IPR006026">
    <property type="entry name" value="Peptidase_Metallo"/>
</dbReference>
<comment type="cofactor">
    <cofactor evidence="1">
        <name>Zn(2+)</name>
        <dbReference type="ChEBI" id="CHEBI:29105"/>
    </cofactor>
    <text evidence="1">Binds 1 zinc ion per subunit.</text>
</comment>
<keyword evidence="1" id="KW-0378">Hydrolase</keyword>
<gene>
    <name evidence="4" type="ORF">JOB18_041345</name>
</gene>
<feature type="binding site" evidence="1">
    <location>
        <position position="174"/>
    </location>
    <ligand>
        <name>Zn(2+)</name>
        <dbReference type="ChEBI" id="CHEBI:29105"/>
        <note>catalytic</note>
    </ligand>
</feature>
<dbReference type="GO" id="GO:0008270">
    <property type="term" value="F:zinc ion binding"/>
    <property type="evidence" value="ECO:0007669"/>
    <property type="project" value="UniProtKB-UniRule"/>
</dbReference>
<dbReference type="GO" id="GO:0004222">
    <property type="term" value="F:metalloendopeptidase activity"/>
    <property type="evidence" value="ECO:0007669"/>
    <property type="project" value="UniProtKB-UniRule"/>
</dbReference>
<dbReference type="InterPro" id="IPR034035">
    <property type="entry name" value="Astacin-like_dom"/>
</dbReference>
<feature type="compositionally biased region" description="Polar residues" evidence="2">
    <location>
        <begin position="312"/>
        <end position="327"/>
    </location>
</feature>
<feature type="region of interest" description="Disordered" evidence="2">
    <location>
        <begin position="312"/>
        <end position="346"/>
    </location>
</feature>
<feature type="active site" evidence="1">
    <location>
        <position position="175"/>
    </location>
</feature>
<protein>
    <submittedName>
        <fullName evidence="4">Low choriolytic enzyme-like</fullName>
    </submittedName>
</protein>
<dbReference type="GO" id="GO:0006508">
    <property type="term" value="P:proteolysis"/>
    <property type="evidence" value="ECO:0007669"/>
    <property type="project" value="UniProtKB-KW"/>
</dbReference>
<name>A0AAV6PM63_SOLSE</name>
<keyword evidence="1" id="KW-0862">Zinc</keyword>
<comment type="caution">
    <text evidence="4">The sequence shown here is derived from an EMBL/GenBank/DDBJ whole genome shotgun (WGS) entry which is preliminary data.</text>
</comment>
<dbReference type="PANTHER" id="PTHR10127:SF870">
    <property type="entry name" value="METALLOENDOPEPTIDASE"/>
    <property type="match status" value="1"/>
</dbReference>
<evidence type="ECO:0000256" key="1">
    <source>
        <dbReference type="PROSITE-ProRule" id="PRU01211"/>
    </source>
</evidence>
<keyword evidence="5" id="KW-1185">Reference proteome</keyword>
<feature type="binding site" evidence="1">
    <location>
        <position position="178"/>
    </location>
    <ligand>
        <name>Zn(2+)</name>
        <dbReference type="ChEBI" id="CHEBI:29105"/>
        <note>catalytic</note>
    </ligand>
</feature>
<evidence type="ECO:0000313" key="5">
    <source>
        <dbReference type="Proteomes" id="UP000693946"/>
    </source>
</evidence>
<evidence type="ECO:0000256" key="2">
    <source>
        <dbReference type="SAM" id="MobiDB-lite"/>
    </source>
</evidence>
<organism evidence="4 5">
    <name type="scientific">Solea senegalensis</name>
    <name type="common">Senegalese sole</name>
    <dbReference type="NCBI Taxonomy" id="28829"/>
    <lineage>
        <taxon>Eukaryota</taxon>
        <taxon>Metazoa</taxon>
        <taxon>Chordata</taxon>
        <taxon>Craniata</taxon>
        <taxon>Vertebrata</taxon>
        <taxon>Euteleostomi</taxon>
        <taxon>Actinopterygii</taxon>
        <taxon>Neopterygii</taxon>
        <taxon>Teleostei</taxon>
        <taxon>Neoteleostei</taxon>
        <taxon>Acanthomorphata</taxon>
        <taxon>Carangaria</taxon>
        <taxon>Pleuronectiformes</taxon>
        <taxon>Pleuronectoidei</taxon>
        <taxon>Soleidae</taxon>
        <taxon>Solea</taxon>
    </lineage>
</organism>
<dbReference type="Proteomes" id="UP000693946">
    <property type="component" value="Unassembled WGS sequence"/>
</dbReference>
<feature type="domain" description="Peptidase M12A" evidence="3">
    <location>
        <begin position="86"/>
        <end position="273"/>
    </location>
</feature>
<comment type="caution">
    <text evidence="1">Lacks conserved residue(s) required for the propagation of feature annotation.</text>
</comment>
<evidence type="ECO:0000313" key="4">
    <source>
        <dbReference type="EMBL" id="KAG7471497.1"/>
    </source>
</evidence>
<dbReference type="Pfam" id="PF01400">
    <property type="entry name" value="Astacin"/>
    <property type="match status" value="1"/>
</dbReference>
<feature type="binding site" evidence="1">
    <location>
        <position position="184"/>
    </location>
    <ligand>
        <name>Zn(2+)</name>
        <dbReference type="ChEBI" id="CHEBI:29105"/>
        <note>catalytic</note>
    </ligand>
</feature>